<protein>
    <submittedName>
        <fullName evidence="2">DUF1294 domain-containing protein</fullName>
    </submittedName>
</protein>
<dbReference type="InterPro" id="IPR010718">
    <property type="entry name" value="DUF1294"/>
</dbReference>
<evidence type="ECO:0000313" key="3">
    <source>
        <dbReference type="Proteomes" id="UP000316626"/>
    </source>
</evidence>
<evidence type="ECO:0000256" key="1">
    <source>
        <dbReference type="SAM" id="Phobius"/>
    </source>
</evidence>
<proteinExistence type="predicted"/>
<keyword evidence="1" id="KW-0472">Membrane</keyword>
<keyword evidence="3" id="KW-1185">Reference proteome</keyword>
<reference evidence="2 3" key="1">
    <citation type="submission" date="2019-06" db="EMBL/GenBank/DDBJ databases">
        <title>Psychrobacillus vulpis sp. nov., a new species isolated from feces of a red fox that inhabits in The Tablas de Daimiel Natural Park, Albacete, Spain.</title>
        <authorList>
            <person name="Rodriguez M."/>
            <person name="Reina J.C."/>
            <person name="Bejar V."/>
            <person name="Llamas I."/>
        </authorList>
    </citation>
    <scope>NUCLEOTIDE SEQUENCE [LARGE SCALE GENOMIC DNA]</scope>
    <source>
        <strain evidence="2 3">Z8</strain>
    </source>
</reference>
<keyword evidence="1" id="KW-0812">Transmembrane</keyword>
<dbReference type="EMBL" id="VDGI01000010">
    <property type="protein sequence ID" value="TQR19834.1"/>
    <property type="molecule type" value="Genomic_DNA"/>
</dbReference>
<keyword evidence="1" id="KW-1133">Transmembrane helix</keyword>
<feature type="transmembrane region" description="Helical" evidence="1">
    <location>
        <begin position="38"/>
        <end position="55"/>
    </location>
</feature>
<organism evidence="2 3">
    <name type="scientific">Psychrobacillus vulpis</name>
    <dbReference type="NCBI Taxonomy" id="2325572"/>
    <lineage>
        <taxon>Bacteria</taxon>
        <taxon>Bacillati</taxon>
        <taxon>Bacillota</taxon>
        <taxon>Bacilli</taxon>
        <taxon>Bacillales</taxon>
        <taxon>Bacillaceae</taxon>
        <taxon>Psychrobacillus</taxon>
    </lineage>
</organism>
<dbReference type="RefSeq" id="WP_142642522.1">
    <property type="nucleotide sequence ID" value="NZ_VDGI01000010.1"/>
</dbReference>
<sequence>MTEIILFFIFIMSFIAFVVMGYDKSQAKKHGKRVRERTLWMLAIFGGGIGAYVGMQMFRHKTKHTNFRVGFLMLLVLYAFLIFWIVKTNNSFII</sequence>
<gene>
    <name evidence="2" type="ORF">FG384_10345</name>
</gene>
<accession>A0A544TQV1</accession>
<dbReference type="Pfam" id="PF06961">
    <property type="entry name" value="DUF1294"/>
    <property type="match status" value="1"/>
</dbReference>
<dbReference type="Proteomes" id="UP000316626">
    <property type="component" value="Unassembled WGS sequence"/>
</dbReference>
<evidence type="ECO:0000313" key="2">
    <source>
        <dbReference type="EMBL" id="TQR19834.1"/>
    </source>
</evidence>
<dbReference type="AlphaFoldDB" id="A0A544TQV1"/>
<feature type="transmembrane region" description="Helical" evidence="1">
    <location>
        <begin position="67"/>
        <end position="86"/>
    </location>
</feature>
<name>A0A544TQV1_9BACI</name>
<dbReference type="OrthoDB" id="1698854at2"/>
<comment type="caution">
    <text evidence="2">The sequence shown here is derived from an EMBL/GenBank/DDBJ whole genome shotgun (WGS) entry which is preliminary data.</text>
</comment>
<feature type="transmembrane region" description="Helical" evidence="1">
    <location>
        <begin position="6"/>
        <end position="22"/>
    </location>
</feature>